<evidence type="ECO:0000313" key="1">
    <source>
        <dbReference type="EMBL" id="EFA77200.1"/>
    </source>
</evidence>
<dbReference type="InParanoid" id="D3BMI8"/>
<dbReference type="GeneID" id="31367875"/>
<proteinExistence type="predicted"/>
<dbReference type="InterPro" id="IPR032675">
    <property type="entry name" value="LRR_dom_sf"/>
</dbReference>
<gene>
    <name evidence="1" type="ORF">PPL_12408</name>
</gene>
<protein>
    <submittedName>
        <fullName evidence="1">Uncharacterized protein</fullName>
    </submittedName>
</protein>
<evidence type="ECO:0000313" key="2">
    <source>
        <dbReference type="Proteomes" id="UP000001396"/>
    </source>
</evidence>
<dbReference type="RefSeq" id="XP_020429329.1">
    <property type="nucleotide sequence ID" value="XM_020583142.1"/>
</dbReference>
<accession>D3BMI8</accession>
<dbReference type="EMBL" id="ADBJ01000043">
    <property type="protein sequence ID" value="EFA77200.1"/>
    <property type="molecule type" value="Genomic_DNA"/>
</dbReference>
<comment type="caution">
    <text evidence="1">The sequence shown here is derived from an EMBL/GenBank/DDBJ whole genome shotgun (WGS) entry which is preliminary data.</text>
</comment>
<name>D3BMI8_HETP5</name>
<dbReference type="Proteomes" id="UP000001396">
    <property type="component" value="Unassembled WGS sequence"/>
</dbReference>
<dbReference type="AlphaFoldDB" id="D3BMI8"/>
<reference evidence="1 2" key="1">
    <citation type="journal article" date="2011" name="Genome Res.">
        <title>Phylogeny-wide analysis of social amoeba genomes highlights ancient origins for complex intercellular communication.</title>
        <authorList>
            <person name="Heidel A.J."/>
            <person name="Lawal H.M."/>
            <person name="Felder M."/>
            <person name="Schilde C."/>
            <person name="Helps N.R."/>
            <person name="Tunggal B."/>
            <person name="Rivero F."/>
            <person name="John U."/>
            <person name="Schleicher M."/>
            <person name="Eichinger L."/>
            <person name="Platzer M."/>
            <person name="Noegel A.A."/>
            <person name="Schaap P."/>
            <person name="Gloeckner G."/>
        </authorList>
    </citation>
    <scope>NUCLEOTIDE SEQUENCE [LARGE SCALE GENOMIC DNA]</scope>
    <source>
        <strain evidence="2">ATCC 26659 / Pp 5 / PN500</strain>
    </source>
</reference>
<organism evidence="1 2">
    <name type="scientific">Heterostelium pallidum (strain ATCC 26659 / Pp 5 / PN500)</name>
    <name type="common">Cellular slime mold</name>
    <name type="synonym">Polysphondylium pallidum</name>
    <dbReference type="NCBI Taxonomy" id="670386"/>
    <lineage>
        <taxon>Eukaryota</taxon>
        <taxon>Amoebozoa</taxon>
        <taxon>Evosea</taxon>
        <taxon>Eumycetozoa</taxon>
        <taxon>Dictyostelia</taxon>
        <taxon>Acytosteliales</taxon>
        <taxon>Acytosteliaceae</taxon>
        <taxon>Heterostelium</taxon>
    </lineage>
</organism>
<sequence>MTSLFINREKDLEEFTTIYNYHVGTDFQYALPTLIIFRVIENLWYYESIHHLEAKKQLLNYRWLLSLSLISKEFFKLTSSLFNRIICTETKKVIQSVKQFKNVVISPHSVLKTINHFTIDLKIFKEFINIANCSAVELSLIFNELLKLKILNKHNQHFQLQYSQAIVQYMVNLESLSLESIVIDNSKVLETLNEMKSLTSLNFRYSKFAKFEFNAHLISISIRKLKLPQSDSYFNYSKELLQLNHLTSIGLGSFDKRVLELIIGKFNNLTSISFLHPRIDEIEIAELYECLLCSQDCRIQHLTVDKASKWVKKLLSNNESIETLDLKSIFSSTYRISKYCSTIKKLLYKRDPFSNDKDYEATDKKPTGYVLVKIKRNANTFTDTRYAKKFYNIKDFNNQSALHFESNYANQMFLYAKKSTFLIN</sequence>
<keyword evidence="2" id="KW-1185">Reference proteome</keyword>
<dbReference type="Gene3D" id="3.80.10.10">
    <property type="entry name" value="Ribonuclease Inhibitor"/>
    <property type="match status" value="1"/>
</dbReference>